<keyword evidence="1" id="KW-0521">NADP</keyword>
<dbReference type="RefSeq" id="WP_225698054.1">
    <property type="nucleotide sequence ID" value="NZ_JAIXNE010000002.1"/>
</dbReference>
<dbReference type="AlphaFoldDB" id="A0A9X1KWN6"/>
<proteinExistence type="predicted"/>
<sequence>MGINIFQKEFIQAISNLQHKLKDLSEEEMDTLALRASNENPWFTRENVEFAFTGITSMLNEPSLTQWLSGYDTVSKPSRIGLILAGNIPLVGFHDLLCVLASGNYAVVKMSSKDNVLMQFMIGQISEVSPKIGERIILQERLNDVDAIIATGSDNSARYFEYYFGKYPNIIRKNRTSVAVLTGSEDAEDFKRLGSDIFTYFGLGCRNVSKLYVPEKFDFTPFFEGIQQYANVIHQHKYNNNYDFNKSVLLVNGEPHLDNGFLLLQSTSQLVSPVGVLFFETYATPRELEEMLGQQRDKIQCIVEAEKTRLITGAVPFGKAQLPELWDYADNVDTMEFLMSL</sequence>
<evidence type="ECO:0000313" key="3">
    <source>
        <dbReference type="EMBL" id="MCA6076122.1"/>
    </source>
</evidence>
<dbReference type="EMBL" id="JAIXNE010000003">
    <property type="protein sequence ID" value="MCA6076122.1"/>
    <property type="molecule type" value="Genomic_DNA"/>
</dbReference>
<dbReference type="Proteomes" id="UP001139409">
    <property type="component" value="Unassembled WGS sequence"/>
</dbReference>
<organism evidence="2 5">
    <name type="scientific">Fulvivirga sedimenti</name>
    <dbReference type="NCBI Taxonomy" id="2879465"/>
    <lineage>
        <taxon>Bacteria</taxon>
        <taxon>Pseudomonadati</taxon>
        <taxon>Bacteroidota</taxon>
        <taxon>Cytophagia</taxon>
        <taxon>Cytophagales</taxon>
        <taxon>Fulvivirgaceae</taxon>
        <taxon>Fulvivirga</taxon>
    </lineage>
</organism>
<dbReference type="EMBL" id="JAIXNE010000004">
    <property type="protein sequence ID" value="MCA6077250.1"/>
    <property type="molecule type" value="Genomic_DNA"/>
</dbReference>
<evidence type="ECO:0000313" key="5">
    <source>
        <dbReference type="Proteomes" id="UP001139409"/>
    </source>
</evidence>
<dbReference type="Pfam" id="PF05893">
    <property type="entry name" value="LuxC"/>
    <property type="match status" value="1"/>
</dbReference>
<dbReference type="InterPro" id="IPR016161">
    <property type="entry name" value="Ald_DH/histidinol_DH"/>
</dbReference>
<evidence type="ECO:0000313" key="4">
    <source>
        <dbReference type="EMBL" id="MCA6077250.1"/>
    </source>
</evidence>
<protein>
    <submittedName>
        <fullName evidence="2">Acyl-CoA reductase</fullName>
    </submittedName>
</protein>
<name>A0A9X1KWN6_9BACT</name>
<dbReference type="GO" id="GO:0003995">
    <property type="term" value="F:acyl-CoA dehydrogenase activity"/>
    <property type="evidence" value="ECO:0007669"/>
    <property type="project" value="InterPro"/>
</dbReference>
<accession>A0A9X1KWN6</accession>
<evidence type="ECO:0000313" key="2">
    <source>
        <dbReference type="EMBL" id="MCA6074945.1"/>
    </source>
</evidence>
<dbReference type="GO" id="GO:0008218">
    <property type="term" value="P:bioluminescence"/>
    <property type="evidence" value="ECO:0007669"/>
    <property type="project" value="InterPro"/>
</dbReference>
<comment type="caution">
    <text evidence="2">The sequence shown here is derived from an EMBL/GenBank/DDBJ whole genome shotgun (WGS) entry which is preliminary data.</text>
</comment>
<dbReference type="InterPro" id="IPR008670">
    <property type="entry name" value="CoA_reduct_LuxC"/>
</dbReference>
<evidence type="ECO:0000256" key="1">
    <source>
        <dbReference type="ARBA" id="ARBA00022857"/>
    </source>
</evidence>
<gene>
    <name evidence="2" type="ORF">LDX50_08695</name>
    <name evidence="3" type="ORF">LDX50_14665</name>
    <name evidence="4" type="ORF">LDX50_20385</name>
</gene>
<dbReference type="SUPFAM" id="SSF53720">
    <property type="entry name" value="ALDH-like"/>
    <property type="match status" value="1"/>
</dbReference>
<dbReference type="EMBL" id="JAIXNE010000002">
    <property type="protein sequence ID" value="MCA6074945.1"/>
    <property type="molecule type" value="Genomic_DNA"/>
</dbReference>
<keyword evidence="5" id="KW-1185">Reference proteome</keyword>
<reference evidence="2" key="1">
    <citation type="submission" date="2021-09" db="EMBL/GenBank/DDBJ databases">
        <title>Fulvivirga sp. isolated from coastal sediment.</title>
        <authorList>
            <person name="Yu H."/>
        </authorList>
    </citation>
    <scope>NUCLEOTIDE SEQUENCE</scope>
    <source>
        <strain evidence="2">1062</strain>
    </source>
</reference>